<dbReference type="RefSeq" id="WP_055401620.1">
    <property type="nucleotide sequence ID" value="NZ_JAMXAX010000027.1"/>
</dbReference>
<protein>
    <submittedName>
        <fullName evidence="2">Uncharacterized protein</fullName>
    </submittedName>
</protein>
<sequence length="86" mass="8637">MTPVLPLASRSAAPTSSQGARLGAPTDPIQLYADAHNALAMALHYLRQPEANVPGAARKAVQALAALRSLGSADVCTSPCTQGGAA</sequence>
<keyword evidence="3" id="KW-1185">Reference proteome</keyword>
<dbReference type="EMBL" id="JBHSAJ010000004">
    <property type="protein sequence ID" value="MFC3933644.1"/>
    <property type="molecule type" value="Genomic_DNA"/>
</dbReference>
<gene>
    <name evidence="2" type="ORF">ACFOW3_03290</name>
</gene>
<evidence type="ECO:0000313" key="3">
    <source>
        <dbReference type="Proteomes" id="UP001595693"/>
    </source>
</evidence>
<proteinExistence type="predicted"/>
<dbReference type="Proteomes" id="UP001595693">
    <property type="component" value="Unassembled WGS sequence"/>
</dbReference>
<comment type="caution">
    <text evidence="2">The sequence shown here is derived from an EMBL/GenBank/DDBJ whole genome shotgun (WGS) entry which is preliminary data.</text>
</comment>
<feature type="region of interest" description="Disordered" evidence="1">
    <location>
        <begin position="1"/>
        <end position="25"/>
    </location>
</feature>
<accession>A0ABV8D5J5</accession>
<evidence type="ECO:0000313" key="2">
    <source>
        <dbReference type="EMBL" id="MFC3933644.1"/>
    </source>
</evidence>
<name>A0ABV8D5J5_9BURK</name>
<evidence type="ECO:0000256" key="1">
    <source>
        <dbReference type="SAM" id="MobiDB-lite"/>
    </source>
</evidence>
<organism evidence="2 3">
    <name type="scientific">Acidovorax facilis</name>
    <dbReference type="NCBI Taxonomy" id="12917"/>
    <lineage>
        <taxon>Bacteria</taxon>
        <taxon>Pseudomonadati</taxon>
        <taxon>Pseudomonadota</taxon>
        <taxon>Betaproteobacteria</taxon>
        <taxon>Burkholderiales</taxon>
        <taxon>Comamonadaceae</taxon>
        <taxon>Acidovorax</taxon>
    </lineage>
</organism>
<reference evidence="3" key="1">
    <citation type="journal article" date="2019" name="Int. J. Syst. Evol. Microbiol.">
        <title>The Global Catalogue of Microorganisms (GCM) 10K type strain sequencing project: providing services to taxonomists for standard genome sequencing and annotation.</title>
        <authorList>
            <consortium name="The Broad Institute Genomics Platform"/>
            <consortium name="The Broad Institute Genome Sequencing Center for Infectious Disease"/>
            <person name="Wu L."/>
            <person name="Ma J."/>
        </authorList>
    </citation>
    <scope>NUCLEOTIDE SEQUENCE [LARGE SCALE GENOMIC DNA]</scope>
    <source>
        <strain evidence="3">CCUG 2113</strain>
    </source>
</reference>